<evidence type="ECO:0000313" key="2">
    <source>
        <dbReference type="EMBL" id="MBQ0932417.1"/>
    </source>
</evidence>
<dbReference type="EMBL" id="JAGQDD010000016">
    <property type="protein sequence ID" value="MBQ0932417.1"/>
    <property type="molecule type" value="Genomic_DNA"/>
</dbReference>
<organism evidence="2 3">
    <name type="scientific">Ideonella alba</name>
    <dbReference type="NCBI Taxonomy" id="2824118"/>
    <lineage>
        <taxon>Bacteria</taxon>
        <taxon>Pseudomonadati</taxon>
        <taxon>Pseudomonadota</taxon>
        <taxon>Betaproteobacteria</taxon>
        <taxon>Burkholderiales</taxon>
        <taxon>Sphaerotilaceae</taxon>
        <taxon>Ideonella</taxon>
    </lineage>
</organism>
<dbReference type="RefSeq" id="WP_210855999.1">
    <property type="nucleotide sequence ID" value="NZ_JAGQDD010000016.1"/>
</dbReference>
<evidence type="ECO:0000313" key="3">
    <source>
        <dbReference type="Proteomes" id="UP000676246"/>
    </source>
</evidence>
<accession>A0A941BGT3</accession>
<evidence type="ECO:0000256" key="1">
    <source>
        <dbReference type="SAM" id="MobiDB-lite"/>
    </source>
</evidence>
<feature type="compositionally biased region" description="Basic and acidic residues" evidence="1">
    <location>
        <begin position="1"/>
        <end position="19"/>
    </location>
</feature>
<dbReference type="AlphaFoldDB" id="A0A941BGT3"/>
<protein>
    <submittedName>
        <fullName evidence="2">Uncharacterized protein</fullName>
    </submittedName>
</protein>
<gene>
    <name evidence="2" type="ORF">KAK03_18220</name>
</gene>
<proteinExistence type="predicted"/>
<sequence>MEQPKPPDEEPLSKAEREALLGAMSPGDWARAESLARVAAYGLTDMTPEDLLQETLVDLLGEDRTWRRGVHPLVTLKVAMHSVASNAQKRVENAPIDQYAVVSTGEEEAPEEGRPAPVHAVQRLGPQDTVEGRQQLAAIEQLVKGDDQAELVLMAWAMGYSGAEARQETGLDAKQFDAARQRLLRKLKPAAAARKLK</sequence>
<keyword evidence="3" id="KW-1185">Reference proteome</keyword>
<comment type="caution">
    <text evidence="2">The sequence shown here is derived from an EMBL/GenBank/DDBJ whole genome shotgun (WGS) entry which is preliminary data.</text>
</comment>
<reference evidence="2 3" key="1">
    <citation type="submission" date="2021-04" db="EMBL/GenBank/DDBJ databases">
        <title>The genome sequence of Ideonella sp. 3Y2.</title>
        <authorList>
            <person name="Liu Y."/>
        </authorList>
    </citation>
    <scope>NUCLEOTIDE SEQUENCE [LARGE SCALE GENOMIC DNA]</scope>
    <source>
        <strain evidence="2 3">3Y2</strain>
    </source>
</reference>
<dbReference type="Proteomes" id="UP000676246">
    <property type="component" value="Unassembled WGS sequence"/>
</dbReference>
<feature type="region of interest" description="Disordered" evidence="1">
    <location>
        <begin position="1"/>
        <end position="21"/>
    </location>
</feature>
<name>A0A941BGT3_9BURK</name>